<reference evidence="4 5" key="1">
    <citation type="journal article" date="2023" name="Hortic Res">
        <title>Pangenome of water caltrop reveals structural variations and asymmetric subgenome divergence after allopolyploidization.</title>
        <authorList>
            <person name="Zhang X."/>
            <person name="Chen Y."/>
            <person name="Wang L."/>
            <person name="Yuan Y."/>
            <person name="Fang M."/>
            <person name="Shi L."/>
            <person name="Lu R."/>
            <person name="Comes H.P."/>
            <person name="Ma Y."/>
            <person name="Chen Y."/>
            <person name="Huang G."/>
            <person name="Zhou Y."/>
            <person name="Zheng Z."/>
            <person name="Qiu Y."/>
        </authorList>
    </citation>
    <scope>NUCLEOTIDE SEQUENCE [LARGE SCALE GENOMIC DNA]</scope>
    <source>
        <tissue evidence="4">Roots</tissue>
    </source>
</reference>
<dbReference type="SUPFAM" id="SSF51101">
    <property type="entry name" value="Mannose-binding lectins"/>
    <property type="match status" value="1"/>
</dbReference>
<dbReference type="Proteomes" id="UP001345219">
    <property type="component" value="Chromosome 7"/>
</dbReference>
<name>A0AAN7KC62_9MYRT</name>
<dbReference type="InterPro" id="IPR001229">
    <property type="entry name" value="Jacalin-like_lectin_dom"/>
</dbReference>
<evidence type="ECO:0000313" key="4">
    <source>
        <dbReference type="EMBL" id="KAK4766168.1"/>
    </source>
</evidence>
<dbReference type="PANTHER" id="PTHR47293">
    <property type="entry name" value="JACALIN-RELATED LECTIN 3"/>
    <property type="match status" value="1"/>
</dbReference>
<evidence type="ECO:0000256" key="1">
    <source>
        <dbReference type="ARBA" id="ARBA00006568"/>
    </source>
</evidence>
<dbReference type="SMART" id="SM00915">
    <property type="entry name" value="Jacalin"/>
    <property type="match status" value="1"/>
</dbReference>
<dbReference type="PROSITE" id="PS51752">
    <property type="entry name" value="JACALIN_LECTIN"/>
    <property type="match status" value="1"/>
</dbReference>
<dbReference type="AlphaFoldDB" id="A0AAN7KC62"/>
<organism evidence="4 5">
    <name type="scientific">Trapa incisa</name>
    <dbReference type="NCBI Taxonomy" id="236973"/>
    <lineage>
        <taxon>Eukaryota</taxon>
        <taxon>Viridiplantae</taxon>
        <taxon>Streptophyta</taxon>
        <taxon>Embryophyta</taxon>
        <taxon>Tracheophyta</taxon>
        <taxon>Spermatophyta</taxon>
        <taxon>Magnoliopsida</taxon>
        <taxon>eudicotyledons</taxon>
        <taxon>Gunneridae</taxon>
        <taxon>Pentapetalae</taxon>
        <taxon>rosids</taxon>
        <taxon>malvids</taxon>
        <taxon>Myrtales</taxon>
        <taxon>Lythraceae</taxon>
        <taxon>Trapa</taxon>
    </lineage>
</organism>
<protein>
    <recommendedName>
        <fullName evidence="3">Jacalin-type lectin domain-containing protein</fullName>
    </recommendedName>
</protein>
<dbReference type="Pfam" id="PF01419">
    <property type="entry name" value="Jacalin"/>
    <property type="match status" value="1"/>
</dbReference>
<evidence type="ECO:0000259" key="3">
    <source>
        <dbReference type="PROSITE" id="PS51752"/>
    </source>
</evidence>
<evidence type="ECO:0000256" key="2">
    <source>
        <dbReference type="ARBA" id="ARBA00022734"/>
    </source>
</evidence>
<keyword evidence="5" id="KW-1185">Reference proteome</keyword>
<dbReference type="GO" id="GO:0030246">
    <property type="term" value="F:carbohydrate binding"/>
    <property type="evidence" value="ECO:0007669"/>
    <property type="project" value="UniProtKB-KW"/>
</dbReference>
<dbReference type="PANTHER" id="PTHR47293:SF68">
    <property type="entry name" value="JACALIN-RELATED LECTIN 3"/>
    <property type="match status" value="1"/>
</dbReference>
<keyword evidence="2" id="KW-0430">Lectin</keyword>
<dbReference type="EMBL" id="JAXIOK010000007">
    <property type="protein sequence ID" value="KAK4766168.1"/>
    <property type="molecule type" value="Genomic_DNA"/>
</dbReference>
<accession>A0AAN7KC62</accession>
<feature type="domain" description="Jacalin-type lectin" evidence="3">
    <location>
        <begin position="1"/>
        <end position="100"/>
    </location>
</feature>
<dbReference type="InterPro" id="IPR036404">
    <property type="entry name" value="Jacalin-like_lectin_dom_sf"/>
</dbReference>
<gene>
    <name evidence="4" type="ORF">SAY87_007810</name>
</gene>
<dbReference type="Gene3D" id="2.100.10.30">
    <property type="entry name" value="Jacalin-like lectin domain"/>
    <property type="match status" value="2"/>
</dbReference>
<sequence>MNKERVNDPWELTCEGWGDLNSGQIIHSISCTYDDNGDAVEGSKHGGGGPVKKDFKLDHPNEYVSERGTPFFIESNTCKIVGLFGSNSIYLHSIGAHMEVLPDNQQMD</sequence>
<proteinExistence type="inferred from homology"/>
<comment type="caution">
    <text evidence="4">The sequence shown here is derived from an EMBL/GenBank/DDBJ whole genome shotgun (WGS) entry which is preliminary data.</text>
</comment>
<comment type="similarity">
    <text evidence="1">Belongs to the jacalin lectin family.</text>
</comment>
<evidence type="ECO:0000313" key="5">
    <source>
        <dbReference type="Proteomes" id="UP001345219"/>
    </source>
</evidence>